<evidence type="ECO:0008006" key="3">
    <source>
        <dbReference type="Google" id="ProtNLM"/>
    </source>
</evidence>
<protein>
    <recommendedName>
        <fullName evidence="3">Phage head morphogenesis domain-containing protein</fullName>
    </recommendedName>
</protein>
<name>C8PDD8_9LACO</name>
<reference evidence="1 2" key="1">
    <citation type="submission" date="2009-09" db="EMBL/GenBank/DDBJ databases">
        <authorList>
            <person name="Qin X."/>
            <person name="Bachman B."/>
            <person name="Battles P."/>
            <person name="Bell A."/>
            <person name="Bess C."/>
            <person name="Bickham C."/>
            <person name="Chaboub L."/>
            <person name="Chen D."/>
            <person name="Coyle M."/>
            <person name="Deiros D.R."/>
            <person name="Dinh H."/>
            <person name="Forbes L."/>
            <person name="Fowler G."/>
            <person name="Francisco L."/>
            <person name="Fu Q."/>
            <person name="Gubbala S."/>
            <person name="Hale W."/>
            <person name="Han Y."/>
            <person name="Hemphill L."/>
            <person name="Highlander S.K."/>
            <person name="Hirani K."/>
            <person name="Hogues M."/>
            <person name="Jackson L."/>
            <person name="Jakkamsetti A."/>
            <person name="Javaid M."/>
            <person name="Jiang H."/>
            <person name="Korchina V."/>
            <person name="Kovar C."/>
            <person name="Lara F."/>
            <person name="Lee S."/>
            <person name="Mata R."/>
            <person name="Mathew T."/>
            <person name="Moen C."/>
            <person name="Morales K."/>
            <person name="Munidasa M."/>
            <person name="Nazareth L."/>
            <person name="Ngo R."/>
            <person name="Nguyen L."/>
            <person name="Okwuonu G."/>
            <person name="Ongeri F."/>
            <person name="Patil S."/>
            <person name="Petrosino J."/>
            <person name="Pham C."/>
            <person name="Pham P."/>
            <person name="Pu L.-L."/>
            <person name="Puazo M."/>
            <person name="Raj R."/>
            <person name="Reid J."/>
            <person name="Rouhana J."/>
            <person name="Saada N."/>
            <person name="Shang Y."/>
            <person name="Simmons D."/>
            <person name="Thornton R."/>
            <person name="Warren J."/>
            <person name="Weissenberger G."/>
            <person name="Zhang J."/>
            <person name="Zhang L."/>
            <person name="Zhou C."/>
            <person name="Zhu D."/>
            <person name="Muzny D."/>
            <person name="Worley K."/>
            <person name="Gibbs R."/>
        </authorList>
    </citation>
    <scope>NUCLEOTIDE SEQUENCE [LARGE SCALE GENOMIC DNA]</scope>
    <source>
        <strain evidence="1 2">DSM 13335</strain>
    </source>
</reference>
<dbReference type="Proteomes" id="UP000004115">
    <property type="component" value="Unassembled WGS sequence"/>
</dbReference>
<proteinExistence type="predicted"/>
<sequence>MKKKTNRYWEDRAEDERKWQLEQFRVDEKFNKTLDRSYQIAVDNINKQIEHELARIGGIQKLVTPEQMSEYERMAQQVVARANNLRAAGHKVSYKDFPQAVNDRLKAYNATMRISQLELMKSEVGLPLINLGMDLECSIGDKVYSDYLKEKKRQAGIISKTLVNNEKWASRKTVDSATANVTVGDFSKNVWANVDTLKANLDGLLSTAIIRGDNPRELIKYLKPLVKETVLNKRYAAERIARTESARVQYKAQLDSLKTNDYKYCKWYIEPGACKACREIAISNSGGNLPEGIY</sequence>
<evidence type="ECO:0000313" key="1">
    <source>
        <dbReference type="EMBL" id="EEW51488.1"/>
    </source>
</evidence>
<dbReference type="RefSeq" id="WP_006729806.1">
    <property type="nucleotide sequence ID" value="NZ_GG700810.1"/>
</dbReference>
<dbReference type="HOGENOM" id="CLU_017434_3_0_9"/>
<accession>C8PDD8</accession>
<evidence type="ECO:0000313" key="2">
    <source>
        <dbReference type="Proteomes" id="UP000004115"/>
    </source>
</evidence>
<dbReference type="EMBL" id="ACLN01000016">
    <property type="protein sequence ID" value="EEW51488.1"/>
    <property type="molecule type" value="Genomic_DNA"/>
</dbReference>
<organism evidence="1 2">
    <name type="scientific">Lactobacillus iners DSM 13335</name>
    <dbReference type="NCBI Taxonomy" id="525328"/>
    <lineage>
        <taxon>Bacteria</taxon>
        <taxon>Bacillati</taxon>
        <taxon>Bacillota</taxon>
        <taxon>Bacilli</taxon>
        <taxon>Lactobacillales</taxon>
        <taxon>Lactobacillaceae</taxon>
        <taxon>Lactobacillus</taxon>
    </lineage>
</organism>
<dbReference type="OrthoDB" id="9765386at2"/>
<gene>
    <name evidence="1" type="ORF">HMPREF0520_1108</name>
</gene>
<comment type="caution">
    <text evidence="1">The sequence shown here is derived from an EMBL/GenBank/DDBJ whole genome shotgun (WGS) entry which is preliminary data.</text>
</comment>
<dbReference type="AlphaFoldDB" id="C8PDD8"/>
<keyword evidence="2" id="KW-1185">Reference proteome</keyword>